<dbReference type="Gene3D" id="3.40.50.720">
    <property type="entry name" value="NAD(P)-binding Rossmann-like Domain"/>
    <property type="match status" value="1"/>
</dbReference>
<proteinExistence type="predicted"/>
<dbReference type="EMBL" id="CAJRAU010000001">
    <property type="protein sequence ID" value="CAG5067863.1"/>
    <property type="molecule type" value="Genomic_DNA"/>
</dbReference>
<dbReference type="SUPFAM" id="SSF51735">
    <property type="entry name" value="NAD(P)-binding Rossmann-fold domains"/>
    <property type="match status" value="1"/>
</dbReference>
<organism evidence="2 3">
    <name type="scientific">Dyadobacter linearis</name>
    <dbReference type="NCBI Taxonomy" id="2823330"/>
    <lineage>
        <taxon>Bacteria</taxon>
        <taxon>Pseudomonadati</taxon>
        <taxon>Bacteroidota</taxon>
        <taxon>Cytophagia</taxon>
        <taxon>Cytophagales</taxon>
        <taxon>Spirosomataceae</taxon>
        <taxon>Dyadobacter</taxon>
    </lineage>
</organism>
<name>A0ABM8UK50_9BACT</name>
<dbReference type="InterPro" id="IPR008030">
    <property type="entry name" value="NmrA-like"/>
</dbReference>
<dbReference type="InterPro" id="IPR036291">
    <property type="entry name" value="NAD(P)-bd_dom_sf"/>
</dbReference>
<keyword evidence="3" id="KW-1185">Reference proteome</keyword>
<dbReference type="Pfam" id="PF05368">
    <property type="entry name" value="NmrA"/>
    <property type="match status" value="1"/>
</dbReference>
<evidence type="ECO:0000259" key="1">
    <source>
        <dbReference type="Pfam" id="PF05368"/>
    </source>
</evidence>
<dbReference type="Proteomes" id="UP000679725">
    <property type="component" value="Unassembled WGS sequence"/>
</dbReference>
<dbReference type="InterPro" id="IPR051604">
    <property type="entry name" value="Ergot_Alk_Oxidoreductase"/>
</dbReference>
<reference evidence="2 3" key="1">
    <citation type="submission" date="2021-04" db="EMBL/GenBank/DDBJ databases">
        <authorList>
            <person name="Rodrigo-Torres L."/>
            <person name="Arahal R. D."/>
            <person name="Lucena T."/>
        </authorList>
    </citation>
    <scope>NUCLEOTIDE SEQUENCE [LARGE SCALE GENOMIC DNA]</scope>
    <source>
        <strain evidence="2 3">CECT 9623</strain>
    </source>
</reference>
<dbReference type="PANTHER" id="PTHR43162">
    <property type="match status" value="1"/>
</dbReference>
<dbReference type="RefSeq" id="WP_215232000.1">
    <property type="nucleotide sequence ID" value="NZ_CAJRAU010000001.1"/>
</dbReference>
<dbReference type="GO" id="GO:0016491">
    <property type="term" value="F:oxidoreductase activity"/>
    <property type="evidence" value="ECO:0007669"/>
    <property type="project" value="UniProtKB-KW"/>
</dbReference>
<gene>
    <name evidence="2" type="primary">azoB_1</name>
    <name evidence="2" type="ORF">DYBT9623_00590</name>
</gene>
<keyword evidence="2" id="KW-0560">Oxidoreductase</keyword>
<evidence type="ECO:0000313" key="3">
    <source>
        <dbReference type="Proteomes" id="UP000679725"/>
    </source>
</evidence>
<evidence type="ECO:0000313" key="2">
    <source>
        <dbReference type="EMBL" id="CAG5067863.1"/>
    </source>
</evidence>
<dbReference type="Gene3D" id="3.90.25.10">
    <property type="entry name" value="UDP-galactose 4-epimerase, domain 1"/>
    <property type="match status" value="1"/>
</dbReference>
<dbReference type="PANTHER" id="PTHR43162:SF1">
    <property type="entry name" value="PRESTALK A DIFFERENTIATION PROTEIN A"/>
    <property type="match status" value="1"/>
</dbReference>
<sequence length="287" mass="30906">MHIVLGATGHVGSAVAETLLGDGENVTVVTRDEGKSKHWKDKGAQIAIADVHDVETLRTVLQGGKRLFLLNPPALPDTDTVAEERKSMLSIVSALAGSGIEKIVALSTYGAQAGDGIGDLGVLFEMEQELAKINIPTTVVRAAYYMSNWDGFLESAQKDGQIFTLYPADFKLPMVSPENIGQFAAQLLKEPIEKTGLYHIEGPAQYSPGEVAEAFSKVLGKEVETIVIPREEWVSALTNMGFSQKAGESMAAMTAVTLDEKYETTGERVKGETTINDYITQLVRTSG</sequence>
<accession>A0ABM8UK50</accession>
<feature type="domain" description="NmrA-like" evidence="1">
    <location>
        <begin position="3"/>
        <end position="262"/>
    </location>
</feature>
<protein>
    <submittedName>
        <fullName evidence="2">NAD(P)H azoreductase</fullName>
        <ecNumber evidence="2">1.7.-.-</ecNumber>
    </submittedName>
</protein>
<comment type="caution">
    <text evidence="2">The sequence shown here is derived from an EMBL/GenBank/DDBJ whole genome shotgun (WGS) entry which is preliminary data.</text>
</comment>
<dbReference type="EC" id="1.7.-.-" evidence="2"/>